<dbReference type="GO" id="GO:0006355">
    <property type="term" value="P:regulation of DNA-templated transcription"/>
    <property type="evidence" value="ECO:0007669"/>
    <property type="project" value="InterPro"/>
</dbReference>
<dbReference type="KEGG" id="asd:AS9A_P10006"/>
<dbReference type="EMBL" id="CP002787">
    <property type="protein sequence ID" value="AEF43023.1"/>
    <property type="molecule type" value="Genomic_DNA"/>
</dbReference>
<reference evidence="1 2" key="1">
    <citation type="journal article" date="2011" name="J. Bacteriol.">
        <title>Complete genome sequence of Amycolicicoccus subflavus DQS3-9A1T, an actinomycete isolated from crude oil-polluted soil.</title>
        <authorList>
            <person name="Cai M."/>
            <person name="Chen W.M."/>
            <person name="Nie Y."/>
            <person name="Chi C.Q."/>
            <person name="Wang Y.N."/>
            <person name="Tang Y.Q."/>
            <person name="Li G.Y."/>
            <person name="Wu X.L."/>
        </authorList>
    </citation>
    <scope>NUCLEOTIDE SEQUENCE [LARGE SCALE GENOMIC DNA]</scope>
    <source>
        <strain evidence="2">DSM 45089 / DQS3-9A1</strain>
        <plasmid evidence="1 2">pAS9A-1</plasmid>
    </source>
</reference>
<evidence type="ECO:0000313" key="1">
    <source>
        <dbReference type="EMBL" id="AEF43023.1"/>
    </source>
</evidence>
<dbReference type="AlphaFoldDB" id="F6ESA2"/>
<geneLocation type="plasmid" evidence="1 2">
    <name>pAS9A-1</name>
</geneLocation>
<organism evidence="1 2">
    <name type="scientific">Hoyosella subflava (strain DSM 45089 / JCM 17490 / NBRC 109087 / DQS3-9A1)</name>
    <name type="common">Amycolicicoccus subflavus</name>
    <dbReference type="NCBI Taxonomy" id="443218"/>
    <lineage>
        <taxon>Bacteria</taxon>
        <taxon>Bacillati</taxon>
        <taxon>Actinomycetota</taxon>
        <taxon>Actinomycetes</taxon>
        <taxon>Mycobacteriales</taxon>
        <taxon>Hoyosellaceae</taxon>
        <taxon>Hoyosella</taxon>
    </lineage>
</organism>
<accession>F6ESA2</accession>
<proteinExistence type="predicted"/>
<dbReference type="Proteomes" id="UP000009235">
    <property type="component" value="Plasmid pAS9A-1"/>
</dbReference>
<keyword evidence="2" id="KW-1185">Reference proteome</keyword>
<gene>
    <name evidence="1" type="ordered locus">AS9A_P10006</name>
</gene>
<dbReference type="HOGENOM" id="CLU_3228752_0_0_11"/>
<dbReference type="Gene3D" id="1.10.1220.10">
    <property type="entry name" value="Met repressor-like"/>
    <property type="match status" value="1"/>
</dbReference>
<protein>
    <submittedName>
        <fullName evidence="1">Uncharacterized protein</fullName>
    </submittedName>
</protein>
<sequence>MPFSTRITPELLKEVRRAAVEKDMKIHDITIEALTAWLGGKNR</sequence>
<name>F6ESA2_HOYSD</name>
<dbReference type="InterPro" id="IPR013321">
    <property type="entry name" value="Arc_rbn_hlx_hlx"/>
</dbReference>
<keyword evidence="1" id="KW-0614">Plasmid</keyword>
<evidence type="ECO:0000313" key="2">
    <source>
        <dbReference type="Proteomes" id="UP000009235"/>
    </source>
</evidence>